<comment type="similarity">
    <text evidence="14 16">Belongs to the type III pantothenate kinase family.</text>
</comment>
<feature type="binding site" evidence="16">
    <location>
        <position position="101"/>
    </location>
    <ligand>
        <name>substrate</name>
    </ligand>
</feature>
<feature type="active site" description="Proton acceptor" evidence="16">
    <location>
        <position position="110"/>
    </location>
</feature>
<keyword evidence="9 16" id="KW-0547">Nucleotide-binding</keyword>
<dbReference type="NCBIfam" id="TIGR00671">
    <property type="entry name" value="baf"/>
    <property type="match status" value="1"/>
</dbReference>
<keyword evidence="18" id="KW-1185">Reference proteome</keyword>
<evidence type="ECO:0000256" key="3">
    <source>
        <dbReference type="ARBA" id="ARBA00004496"/>
    </source>
</evidence>
<dbReference type="InterPro" id="IPR004619">
    <property type="entry name" value="Type_III_PanK"/>
</dbReference>
<protein>
    <recommendedName>
        <fullName evidence="15 16">Type III pantothenate kinase</fullName>
        <ecNumber evidence="6 16">2.7.1.33</ecNumber>
    </recommendedName>
    <alternativeName>
        <fullName evidence="16">PanK-III</fullName>
    </alternativeName>
    <alternativeName>
        <fullName evidence="16">Pantothenic acid kinase</fullName>
    </alternativeName>
</protein>
<evidence type="ECO:0000256" key="16">
    <source>
        <dbReference type="HAMAP-Rule" id="MF_01274"/>
    </source>
</evidence>
<dbReference type="SUPFAM" id="SSF53067">
    <property type="entry name" value="Actin-like ATPase domain"/>
    <property type="match status" value="2"/>
</dbReference>
<evidence type="ECO:0000256" key="9">
    <source>
        <dbReference type="ARBA" id="ARBA00022741"/>
    </source>
</evidence>
<reference evidence="17 18" key="1">
    <citation type="submission" date="2020-08" db="EMBL/GenBank/DDBJ databases">
        <title>Novel species isolated from subtropical streams in China.</title>
        <authorList>
            <person name="Lu H."/>
        </authorList>
    </citation>
    <scope>NUCLEOTIDE SEQUENCE [LARGE SCALE GENOMIC DNA]</scope>
    <source>
        <strain evidence="17 18">KCTC 52442</strain>
    </source>
</reference>
<evidence type="ECO:0000256" key="13">
    <source>
        <dbReference type="ARBA" id="ARBA00022993"/>
    </source>
</evidence>
<evidence type="ECO:0000256" key="6">
    <source>
        <dbReference type="ARBA" id="ARBA00012102"/>
    </source>
</evidence>
<evidence type="ECO:0000256" key="12">
    <source>
        <dbReference type="ARBA" id="ARBA00022958"/>
    </source>
</evidence>
<evidence type="ECO:0000313" key="18">
    <source>
        <dbReference type="Proteomes" id="UP000643610"/>
    </source>
</evidence>
<dbReference type="Proteomes" id="UP000643610">
    <property type="component" value="Unassembled WGS sequence"/>
</dbReference>
<proteinExistence type="inferred from homology"/>
<gene>
    <name evidence="16" type="primary">coaX</name>
    <name evidence="17" type="ORF">H8K33_14230</name>
</gene>
<comment type="cofactor">
    <cofactor evidence="2">
        <name>K(+)</name>
        <dbReference type="ChEBI" id="CHEBI:29103"/>
    </cofactor>
</comment>
<name>A0ABR6XT40_9BURK</name>
<feature type="binding site" evidence="16">
    <location>
        <position position="134"/>
    </location>
    <ligand>
        <name>ATP</name>
        <dbReference type="ChEBI" id="CHEBI:30616"/>
    </ligand>
</feature>
<feature type="binding site" evidence="16">
    <location>
        <position position="187"/>
    </location>
    <ligand>
        <name>substrate</name>
    </ligand>
</feature>
<evidence type="ECO:0000256" key="15">
    <source>
        <dbReference type="ARBA" id="ARBA00040883"/>
    </source>
</evidence>
<keyword evidence="8 16" id="KW-0808">Transferase</keyword>
<comment type="subcellular location">
    <subcellularLocation>
        <location evidence="3 16">Cytoplasm</location>
    </subcellularLocation>
</comment>
<comment type="function">
    <text evidence="16">Catalyzes the phosphorylation of pantothenate (Pan), the first step in CoA biosynthesis.</text>
</comment>
<dbReference type="Gene3D" id="3.30.420.40">
    <property type="match status" value="2"/>
</dbReference>
<evidence type="ECO:0000256" key="2">
    <source>
        <dbReference type="ARBA" id="ARBA00001958"/>
    </source>
</evidence>
<evidence type="ECO:0000256" key="8">
    <source>
        <dbReference type="ARBA" id="ARBA00022679"/>
    </source>
</evidence>
<dbReference type="HAMAP" id="MF_01274">
    <property type="entry name" value="Pantothen_kinase_3"/>
    <property type="match status" value="1"/>
</dbReference>
<evidence type="ECO:0000313" key="17">
    <source>
        <dbReference type="EMBL" id="MBC3832662.1"/>
    </source>
</evidence>
<dbReference type="InterPro" id="IPR043129">
    <property type="entry name" value="ATPase_NBD"/>
</dbReference>
<organism evidence="17 18">
    <name type="scientific">Undibacterium amnicola</name>
    <dbReference type="NCBI Taxonomy" id="1834038"/>
    <lineage>
        <taxon>Bacteria</taxon>
        <taxon>Pseudomonadati</taxon>
        <taxon>Pseudomonadota</taxon>
        <taxon>Betaproteobacteria</taxon>
        <taxon>Burkholderiales</taxon>
        <taxon>Oxalobacteraceae</taxon>
        <taxon>Undibacterium</taxon>
    </lineage>
</organism>
<evidence type="ECO:0000256" key="10">
    <source>
        <dbReference type="ARBA" id="ARBA00022777"/>
    </source>
</evidence>
<keyword evidence="12 16" id="KW-0630">Potassium</keyword>
<evidence type="ECO:0000256" key="14">
    <source>
        <dbReference type="ARBA" id="ARBA00038036"/>
    </source>
</evidence>
<dbReference type="EC" id="2.7.1.33" evidence="6 16"/>
<keyword evidence="11 16" id="KW-0067">ATP-binding</keyword>
<dbReference type="PANTHER" id="PTHR34265:SF1">
    <property type="entry name" value="TYPE III PANTOTHENATE KINASE"/>
    <property type="match status" value="1"/>
</dbReference>
<dbReference type="CDD" id="cd24015">
    <property type="entry name" value="ASKHA_NBD_PanK-III"/>
    <property type="match status" value="1"/>
</dbReference>
<evidence type="ECO:0000256" key="11">
    <source>
        <dbReference type="ARBA" id="ARBA00022840"/>
    </source>
</evidence>
<evidence type="ECO:0000256" key="7">
    <source>
        <dbReference type="ARBA" id="ARBA00022490"/>
    </source>
</evidence>
<comment type="catalytic activity">
    <reaction evidence="1 16">
        <text>(R)-pantothenate + ATP = (R)-4'-phosphopantothenate + ADP + H(+)</text>
        <dbReference type="Rhea" id="RHEA:16373"/>
        <dbReference type="ChEBI" id="CHEBI:10986"/>
        <dbReference type="ChEBI" id="CHEBI:15378"/>
        <dbReference type="ChEBI" id="CHEBI:29032"/>
        <dbReference type="ChEBI" id="CHEBI:30616"/>
        <dbReference type="ChEBI" id="CHEBI:456216"/>
        <dbReference type="EC" id="2.7.1.33"/>
    </reaction>
</comment>
<feature type="binding site" evidence="16">
    <location>
        <begin position="108"/>
        <end position="111"/>
    </location>
    <ligand>
        <name>substrate</name>
    </ligand>
</feature>
<keyword evidence="13 16" id="KW-0173">Coenzyme A biosynthesis</keyword>
<feature type="binding site" evidence="16">
    <location>
        <begin position="6"/>
        <end position="13"/>
    </location>
    <ligand>
        <name>ATP</name>
        <dbReference type="ChEBI" id="CHEBI:30616"/>
    </ligand>
</feature>
<evidence type="ECO:0000256" key="1">
    <source>
        <dbReference type="ARBA" id="ARBA00001206"/>
    </source>
</evidence>
<comment type="subunit">
    <text evidence="5 16">Homodimer.</text>
</comment>
<dbReference type="EMBL" id="JACOFU010000006">
    <property type="protein sequence ID" value="MBC3832662.1"/>
    <property type="molecule type" value="Genomic_DNA"/>
</dbReference>
<keyword evidence="7 16" id="KW-0963">Cytoplasm</keyword>
<comment type="cofactor">
    <cofactor evidence="16">
        <name>NH4(+)</name>
        <dbReference type="ChEBI" id="CHEBI:28938"/>
    </cofactor>
    <cofactor evidence="16">
        <name>K(+)</name>
        <dbReference type="ChEBI" id="CHEBI:29103"/>
    </cofactor>
    <text evidence="16">A monovalent cation. Ammonium or potassium.</text>
</comment>
<evidence type="ECO:0000256" key="4">
    <source>
        <dbReference type="ARBA" id="ARBA00005225"/>
    </source>
</evidence>
<comment type="caution">
    <text evidence="17">The sequence shown here is derived from an EMBL/GenBank/DDBJ whole genome shotgun (WGS) entry which is preliminary data.</text>
</comment>
<comment type="pathway">
    <text evidence="4 16">Cofactor biosynthesis; coenzyme A biosynthesis; CoA from (R)-pantothenate: step 1/5.</text>
</comment>
<evidence type="ECO:0000256" key="5">
    <source>
        <dbReference type="ARBA" id="ARBA00011738"/>
    </source>
</evidence>
<dbReference type="Pfam" id="PF03309">
    <property type="entry name" value="Pan_kinase"/>
    <property type="match status" value="1"/>
</dbReference>
<comment type="caution">
    <text evidence="16">Lacks conserved residue(s) required for the propagation of feature annotation.</text>
</comment>
<sequence>MLLLIDAGNTRVKWACIDADSANDHLPFPPAWEAIASVTHQGFDQLLLSIRHYSVVRCVMSNVAGDAVKQELAQLLSISFPDLQIQSFNSQAQCAGVRNHYLHPGKLGSDRFASMIAAHTQFPNKNLIVATCGTATTIDALTADGDFLGGMILPGLQLMANSLAKNTAQLPHIEQHAQLSNLFATDTDQAIASGCVHAQIGAIHCAVKNLEQHTGAPVQLVISGGAAVYLVPHLKLIEDLQWRHSENLVLTGLWIASHLTQASIPS</sequence>
<dbReference type="GO" id="GO:0016301">
    <property type="term" value="F:kinase activity"/>
    <property type="evidence" value="ECO:0007669"/>
    <property type="project" value="UniProtKB-KW"/>
</dbReference>
<keyword evidence="10 16" id="KW-0418">Kinase</keyword>
<dbReference type="PANTHER" id="PTHR34265">
    <property type="entry name" value="TYPE III PANTOTHENATE KINASE"/>
    <property type="match status" value="1"/>
</dbReference>
<accession>A0ABR6XT40</accession>